<reference evidence="3" key="2">
    <citation type="journal article" date="2019" name="Int. J. Syst. Evol. Microbiol.">
        <title>The Global Catalogue of Microorganisms (GCM) 10K type strain sequencing project: providing services to taxonomists for standard genome sequencing and annotation.</title>
        <authorList>
            <consortium name="The Broad Institute Genomics Platform"/>
            <consortium name="The Broad Institute Genome Sequencing Center for Infectious Disease"/>
            <person name="Wu L."/>
            <person name="Ma J."/>
        </authorList>
    </citation>
    <scope>NUCLEOTIDE SEQUENCE [LARGE SCALE GENOMIC DNA]</scope>
    <source>
        <strain evidence="3">DT72</strain>
    </source>
</reference>
<dbReference type="AlphaFoldDB" id="A0ABD5WKH4"/>
<protein>
    <submittedName>
        <fullName evidence="2">Uncharacterized protein</fullName>
    </submittedName>
</protein>
<dbReference type="Proteomes" id="UP001596407">
    <property type="component" value="Unassembled WGS sequence"/>
</dbReference>
<comment type="caution">
    <text evidence="2">The sequence shown here is derived from an EMBL/GenBank/DDBJ whole genome shotgun (WGS) entry which is preliminary data.</text>
</comment>
<gene>
    <name evidence="1" type="ORF">ACFQJ6_03075</name>
    <name evidence="2" type="ORF">ACFQJ6_03745</name>
</gene>
<evidence type="ECO:0000313" key="3">
    <source>
        <dbReference type="Proteomes" id="UP001596407"/>
    </source>
</evidence>
<sequence>MSDNIEDTTDSTANKALDATIAPAATKADKQDIVYYLERLFVGAYPPGTTLQYYDYELTHTTEGVWSVQHRDDANPIDVLNPDAFRSATELQAYLDALADYAPDDRDDWYAHRAGGDGQ</sequence>
<proteinExistence type="predicted"/>
<accession>A0ABD5WKH4</accession>
<reference evidence="2" key="3">
    <citation type="submission" date="2024-09" db="EMBL/GenBank/DDBJ databases">
        <authorList>
            <person name="Sun Q."/>
        </authorList>
    </citation>
    <scope>NUCLEOTIDE SEQUENCE</scope>
    <source>
        <strain evidence="2">CCM 7472</strain>
    </source>
</reference>
<keyword evidence="3" id="KW-1185">Reference proteome</keyword>
<dbReference type="GeneID" id="79305713"/>
<reference evidence="2" key="1">
    <citation type="journal article" date="2014" name="Int. J. Syst. Evol. Microbiol.">
        <title>Complete genome sequence of Corynebacterium casei LMG S-19264T (=DSM 44701T), isolated from a smear-ripened cheese.</title>
        <authorList>
            <consortium name="US DOE Joint Genome Institute (JGI-PGF)"/>
            <person name="Walter F."/>
            <person name="Albersmeier A."/>
            <person name="Kalinowski J."/>
            <person name="Ruckert C."/>
        </authorList>
    </citation>
    <scope>NUCLEOTIDE SEQUENCE [LARGE SCALE GENOMIC DNA]</scope>
    <source>
        <strain evidence="2">CCM 7472</strain>
    </source>
</reference>
<dbReference type="EMBL" id="JBHSZH010000003">
    <property type="protein sequence ID" value="MFC7079395.1"/>
    <property type="molecule type" value="Genomic_DNA"/>
</dbReference>
<dbReference type="EMBL" id="JBHSZH010000003">
    <property type="protein sequence ID" value="MFC7079279.1"/>
    <property type="molecule type" value="Genomic_DNA"/>
</dbReference>
<dbReference type="RefSeq" id="WP_276282662.1">
    <property type="nucleotide sequence ID" value="NZ_CP119811.1"/>
</dbReference>
<evidence type="ECO:0000313" key="2">
    <source>
        <dbReference type="EMBL" id="MFC7079395.1"/>
    </source>
</evidence>
<organism evidence="2 3">
    <name type="scientific">Halorussus caseinilyticus</name>
    <dbReference type="NCBI Taxonomy" id="3034025"/>
    <lineage>
        <taxon>Archaea</taxon>
        <taxon>Methanobacteriati</taxon>
        <taxon>Methanobacteriota</taxon>
        <taxon>Stenosarchaea group</taxon>
        <taxon>Halobacteria</taxon>
        <taxon>Halobacteriales</taxon>
        <taxon>Haladaptataceae</taxon>
        <taxon>Halorussus</taxon>
    </lineage>
</organism>
<name>A0ABD5WKH4_9EURY</name>
<evidence type="ECO:0000313" key="1">
    <source>
        <dbReference type="EMBL" id="MFC7079279.1"/>
    </source>
</evidence>